<accession>A0A7W2AJJ1</accession>
<dbReference type="AlphaFoldDB" id="A0A7W2AJJ1"/>
<keyword evidence="2" id="KW-1185">Reference proteome</keyword>
<organism evidence="1 2">
    <name type="scientific">Thermoactinomyces daqus</name>
    <dbReference type="NCBI Taxonomy" id="1329516"/>
    <lineage>
        <taxon>Bacteria</taxon>
        <taxon>Bacillati</taxon>
        <taxon>Bacillota</taxon>
        <taxon>Bacilli</taxon>
        <taxon>Bacillales</taxon>
        <taxon>Thermoactinomycetaceae</taxon>
        <taxon>Thermoactinomyces</taxon>
    </lineage>
</organism>
<sequence>MKTREIDFKIAVNKPVKEIRSGDELTTAGGKKFKVTDVFEYEGRKVFQTDRFGLIYEDEMV</sequence>
<gene>
    <name evidence="1" type="ORF">H1164_13095</name>
</gene>
<dbReference type="EMBL" id="JACEIP010000022">
    <property type="protein sequence ID" value="MBA4543824.1"/>
    <property type="molecule type" value="Genomic_DNA"/>
</dbReference>
<evidence type="ECO:0000313" key="1">
    <source>
        <dbReference type="EMBL" id="MBA4543824.1"/>
    </source>
</evidence>
<reference evidence="1 2" key="1">
    <citation type="submission" date="2020-07" db="EMBL/GenBank/DDBJ databases">
        <authorList>
            <person name="Feng H."/>
        </authorList>
    </citation>
    <scope>NUCLEOTIDE SEQUENCE [LARGE SCALE GENOMIC DNA]</scope>
    <source>
        <strain evidence="2">s-11</strain>
    </source>
</reference>
<dbReference type="Proteomes" id="UP000530514">
    <property type="component" value="Unassembled WGS sequence"/>
</dbReference>
<proteinExistence type="predicted"/>
<dbReference type="RefSeq" id="WP_033099972.1">
    <property type="nucleotide sequence ID" value="NZ_JACEIP010000022.1"/>
</dbReference>
<name>A0A7W2AJJ1_9BACL</name>
<protein>
    <submittedName>
        <fullName evidence="1">Uncharacterized protein</fullName>
    </submittedName>
</protein>
<dbReference type="OrthoDB" id="2989779at2"/>
<comment type="caution">
    <text evidence="1">The sequence shown here is derived from an EMBL/GenBank/DDBJ whole genome shotgun (WGS) entry which is preliminary data.</text>
</comment>
<evidence type="ECO:0000313" key="2">
    <source>
        <dbReference type="Proteomes" id="UP000530514"/>
    </source>
</evidence>